<keyword evidence="3" id="KW-1185">Reference proteome</keyword>
<evidence type="ECO:0000313" key="3">
    <source>
        <dbReference type="Proteomes" id="UP001321542"/>
    </source>
</evidence>
<reference evidence="2 3" key="1">
    <citation type="journal article" date="2010" name="ChemBioChem">
        <title>Cloning and characterization of the biosynthetic gene cluster of 16-membered macrolide antibiotic FD-891: involvement of a dual functional cytochrome P450 monooxygenase catalyzing epoxidation and hydroxylation.</title>
        <authorList>
            <person name="Kudo F."/>
            <person name="Motegi A."/>
            <person name="Mizoue K."/>
            <person name="Eguchi T."/>
        </authorList>
    </citation>
    <scope>NUCLEOTIDE SEQUENCE [LARGE SCALE GENOMIC DNA]</scope>
    <source>
        <strain evidence="2 3">A-8890</strain>
    </source>
</reference>
<feature type="compositionally biased region" description="Low complexity" evidence="1">
    <location>
        <begin position="472"/>
        <end position="483"/>
    </location>
</feature>
<reference evidence="2 3" key="2">
    <citation type="journal article" date="2023" name="ChemBioChem">
        <title>Acyltransferase Domain Exchange between Two Independent Type I Polyketide Synthases in the Same Producer Strain of Macrolide Antibiotics.</title>
        <authorList>
            <person name="Kudo F."/>
            <person name="Kishikawa K."/>
            <person name="Tsuboi K."/>
            <person name="Kido T."/>
            <person name="Usui T."/>
            <person name="Hashimoto J."/>
            <person name="Shin-Ya K."/>
            <person name="Miyanaga A."/>
            <person name="Eguchi T."/>
        </authorList>
    </citation>
    <scope>NUCLEOTIDE SEQUENCE [LARGE SCALE GENOMIC DNA]</scope>
    <source>
        <strain evidence="2 3">A-8890</strain>
    </source>
</reference>
<evidence type="ECO:0000256" key="1">
    <source>
        <dbReference type="SAM" id="MobiDB-lite"/>
    </source>
</evidence>
<protein>
    <submittedName>
        <fullName evidence="2">Uncharacterized protein</fullName>
    </submittedName>
</protein>
<feature type="region of interest" description="Disordered" evidence="1">
    <location>
        <begin position="467"/>
        <end position="494"/>
    </location>
</feature>
<organism evidence="2 3">
    <name type="scientific">Streptomyces graminofaciens</name>
    <dbReference type="NCBI Taxonomy" id="68212"/>
    <lineage>
        <taxon>Bacteria</taxon>
        <taxon>Bacillati</taxon>
        <taxon>Actinomycetota</taxon>
        <taxon>Actinomycetes</taxon>
        <taxon>Kitasatosporales</taxon>
        <taxon>Streptomycetaceae</taxon>
        <taxon>Streptomyces</taxon>
    </lineage>
</organism>
<accession>A0ABM7F0C7</accession>
<name>A0ABM7F0C7_9ACTN</name>
<proteinExistence type="predicted"/>
<evidence type="ECO:0000313" key="2">
    <source>
        <dbReference type="EMBL" id="BBC29002.1"/>
    </source>
</evidence>
<dbReference type="EMBL" id="AP018448">
    <property type="protein sequence ID" value="BBC29002.1"/>
    <property type="molecule type" value="Genomic_DNA"/>
</dbReference>
<dbReference type="Proteomes" id="UP001321542">
    <property type="component" value="Chromosome"/>
</dbReference>
<sequence>MQLQSEVGPFQDQFGYRRARSQAVEQVQYRLHRGVVVPPGRTGGHHGVHLLGGHGGPQEQFFVADAAREPFPQFGDGRRGWFRGELPGLRPVEDAVGDVRGDGGGGAAEAAEHVPDHLVGDVLVAFGADDVVQRLSAHHLREGGDHDGEAEFGAHSGHLLDHGVEAVTEAQFVELAAQGGHHAARHLVAHERGVEVPWTADGQSFGLGHVVEVVRHDPEQPVVDVHGVAELAQIGHDLLGVGQRGPACQGSTGDLEGLYPQVGGLEVGQAGQADGAVEVQFQRIAGEFADDLALARLLSAQLLTHAAPDSAPSALVTDLRTAARQWQREAEAWHHVVDLDDPSAHPLLPPYGYLARRRGQTSPLPQPPAAHPACVIAATMALRAGRLLYGPAWQPDEGSRIRPRRPPGILAEAGGEARLLHALYRMFATGRFLAAVLPALVERTAGNLVTDSLDHRPADIADAVRFLPPTTGRSNRSPPGSARPAPPKTACAPA</sequence>
<gene>
    <name evidence="2" type="ORF">SGFS_002930</name>
</gene>